<keyword evidence="5 8" id="KW-0547">Nucleotide-binding</keyword>
<comment type="similarity">
    <text evidence="8">Belongs to the tRNA(Ile)-lysidine synthase family.</text>
</comment>
<gene>
    <name evidence="8 9" type="primary">tilS</name>
    <name evidence="9" type="ORF">ICHIAU1_10960</name>
</gene>
<keyword evidence="2 8" id="KW-0963">Cytoplasm</keyword>
<dbReference type="PANTHER" id="PTHR43033">
    <property type="entry name" value="TRNA(ILE)-LYSIDINE SYNTHASE-RELATED"/>
    <property type="match status" value="1"/>
</dbReference>
<dbReference type="NCBIfam" id="TIGR02432">
    <property type="entry name" value="lysidine_TilS_N"/>
    <property type="match status" value="1"/>
</dbReference>
<dbReference type="PANTHER" id="PTHR43033:SF1">
    <property type="entry name" value="TRNA(ILE)-LYSIDINE SYNTHASE-RELATED"/>
    <property type="match status" value="1"/>
</dbReference>
<reference evidence="10" key="1">
    <citation type="submission" date="2020-01" db="EMBL/GenBank/DDBJ databases">
        <title>Phosphoaccumulans saitamaens gen. nov., sp. nov., a polyphosphate accumulating bacterium isolated from surface river water.</title>
        <authorList>
            <person name="Watanabe K."/>
            <person name="Suda W."/>
        </authorList>
    </citation>
    <scope>NUCLEOTIDE SEQUENCE [LARGE SCALE GENOMIC DNA]</scope>
    <source>
        <strain evidence="10">ICHIAU1</strain>
    </source>
</reference>
<comment type="function">
    <text evidence="8">Ligates lysine onto the cytidine present at position 34 of the AUA codon-specific tRNA(Ile) that contains the anticodon CAU, in an ATP-dependent manner. Cytidine is converted to lysidine, thus changing the amino acid specificity of the tRNA from methionine to isoleucine.</text>
</comment>
<accession>A0A679I2R0</accession>
<dbReference type="EC" id="6.3.4.19" evidence="8"/>
<evidence type="ECO:0000256" key="4">
    <source>
        <dbReference type="ARBA" id="ARBA00022694"/>
    </source>
</evidence>
<dbReference type="GO" id="GO:0032267">
    <property type="term" value="F:tRNA(Ile)-lysidine synthase activity"/>
    <property type="evidence" value="ECO:0007669"/>
    <property type="project" value="UniProtKB-EC"/>
</dbReference>
<evidence type="ECO:0000256" key="5">
    <source>
        <dbReference type="ARBA" id="ARBA00022741"/>
    </source>
</evidence>
<dbReference type="InterPro" id="IPR012094">
    <property type="entry name" value="tRNA_Ile_lys_synt"/>
</dbReference>
<dbReference type="CDD" id="cd01992">
    <property type="entry name" value="TilS_N"/>
    <property type="match status" value="1"/>
</dbReference>
<evidence type="ECO:0000313" key="10">
    <source>
        <dbReference type="Proteomes" id="UP000463961"/>
    </source>
</evidence>
<dbReference type="NCBIfam" id="TIGR02433">
    <property type="entry name" value="lysidine_TilS_C"/>
    <property type="match status" value="1"/>
</dbReference>
<evidence type="ECO:0000256" key="2">
    <source>
        <dbReference type="ARBA" id="ARBA00022490"/>
    </source>
</evidence>
<dbReference type="Gene3D" id="1.20.59.20">
    <property type="match status" value="1"/>
</dbReference>
<dbReference type="GO" id="GO:0005737">
    <property type="term" value="C:cytoplasm"/>
    <property type="evidence" value="ECO:0007669"/>
    <property type="project" value="UniProtKB-SubCell"/>
</dbReference>
<dbReference type="GO" id="GO:0005524">
    <property type="term" value="F:ATP binding"/>
    <property type="evidence" value="ECO:0007669"/>
    <property type="project" value="UniProtKB-UniRule"/>
</dbReference>
<dbReference type="SUPFAM" id="SSF82829">
    <property type="entry name" value="MesJ substrate recognition domain-like"/>
    <property type="match status" value="1"/>
</dbReference>
<dbReference type="Pfam" id="PF09179">
    <property type="entry name" value="TilS"/>
    <property type="match status" value="1"/>
</dbReference>
<comment type="catalytic activity">
    <reaction evidence="7 8">
        <text>cytidine(34) in tRNA(Ile2) + L-lysine + ATP = lysidine(34) in tRNA(Ile2) + AMP + diphosphate + H(+)</text>
        <dbReference type="Rhea" id="RHEA:43744"/>
        <dbReference type="Rhea" id="RHEA-COMP:10625"/>
        <dbReference type="Rhea" id="RHEA-COMP:10670"/>
        <dbReference type="ChEBI" id="CHEBI:15378"/>
        <dbReference type="ChEBI" id="CHEBI:30616"/>
        <dbReference type="ChEBI" id="CHEBI:32551"/>
        <dbReference type="ChEBI" id="CHEBI:33019"/>
        <dbReference type="ChEBI" id="CHEBI:82748"/>
        <dbReference type="ChEBI" id="CHEBI:83665"/>
        <dbReference type="ChEBI" id="CHEBI:456215"/>
        <dbReference type="EC" id="6.3.4.19"/>
    </reaction>
</comment>
<dbReference type="HAMAP" id="MF_01161">
    <property type="entry name" value="tRNA_Ile_lys_synt"/>
    <property type="match status" value="1"/>
</dbReference>
<proteinExistence type="inferred from homology"/>
<dbReference type="EMBL" id="AP022345">
    <property type="protein sequence ID" value="BBU68813.1"/>
    <property type="molecule type" value="Genomic_DNA"/>
</dbReference>
<evidence type="ECO:0000256" key="8">
    <source>
        <dbReference type="HAMAP-Rule" id="MF_01161"/>
    </source>
</evidence>
<dbReference type="Proteomes" id="UP000463961">
    <property type="component" value="Chromosome"/>
</dbReference>
<evidence type="ECO:0000256" key="7">
    <source>
        <dbReference type="ARBA" id="ARBA00048539"/>
    </source>
</evidence>
<dbReference type="InterPro" id="IPR015262">
    <property type="entry name" value="tRNA_Ile_lys_synt_subst-bd"/>
</dbReference>
<dbReference type="Pfam" id="PF01171">
    <property type="entry name" value="ATP_bind_3"/>
    <property type="match status" value="1"/>
</dbReference>
<dbReference type="GO" id="GO:0006400">
    <property type="term" value="P:tRNA modification"/>
    <property type="evidence" value="ECO:0007669"/>
    <property type="project" value="UniProtKB-UniRule"/>
</dbReference>
<dbReference type="SMART" id="SM00977">
    <property type="entry name" value="TilS_C"/>
    <property type="match status" value="1"/>
</dbReference>
<keyword evidence="6 8" id="KW-0067">ATP-binding</keyword>
<dbReference type="InterPro" id="IPR011063">
    <property type="entry name" value="TilS/TtcA_N"/>
</dbReference>
<dbReference type="RefSeq" id="WP_162050435.1">
    <property type="nucleotide sequence ID" value="NZ_AP019011.1"/>
</dbReference>
<comment type="subcellular location">
    <subcellularLocation>
        <location evidence="1 8">Cytoplasm</location>
    </subcellularLocation>
</comment>
<dbReference type="AlphaFoldDB" id="A0A679I2R0"/>
<dbReference type="InterPro" id="IPR012796">
    <property type="entry name" value="Lysidine-tRNA-synth_C"/>
</dbReference>
<evidence type="ECO:0000313" key="9">
    <source>
        <dbReference type="EMBL" id="BBU68813.1"/>
    </source>
</evidence>
<dbReference type="OrthoDB" id="9807403at2"/>
<evidence type="ECO:0000256" key="6">
    <source>
        <dbReference type="ARBA" id="ARBA00022840"/>
    </source>
</evidence>
<name>A0A679I2R0_9RHOO</name>
<keyword evidence="10" id="KW-1185">Reference proteome</keyword>
<keyword evidence="3 8" id="KW-0436">Ligase</keyword>
<protein>
    <recommendedName>
        <fullName evidence="8">tRNA(Ile)-lysidine synthase</fullName>
        <ecNumber evidence="8">6.3.4.19</ecNumber>
    </recommendedName>
    <alternativeName>
        <fullName evidence="8">tRNA(Ile)-2-lysyl-cytidine synthase</fullName>
    </alternativeName>
    <alternativeName>
        <fullName evidence="8">tRNA(Ile)-lysidine synthetase</fullName>
    </alternativeName>
</protein>
<sequence length="435" mass="47975">MTADVKNLISHLQTALGDDCLTGRKVCVALSGGMDSVVLLHVLAQLRAQQPIELSAVHVNHGISPHAADWAAFCLKICRSLDVPCQIATLPPLESAGGGLERAAREARYAVFARVDADLLCMAHHKNDRAETLLLNLFRGAGPQGLAAMPGSRCLNGKQLVRPFIDLTRSDLQAWANAQRLSWVEDESNQNLHFRRNYLRHVVLPAIGQQFPAITTVLARTAEQMQEQTTLLARLAEIDAKDCEDEHGRLRISQWALLPPIAARNVLKHRLNRAGVHIPSARRLEALVAQLVDARQDAEVFVRFGQTGCHLWRDRLWLDHAMNAPQPQAHKLSDGVIDWADGQLEVQGDAQAIARSGLVVRAVGQGQRFQPAGRCRSTVTELLREQGVPPWVRPRWPALWRDGQLCWVAGLGWGGAADDTHGLALTWMPTPDQII</sequence>
<evidence type="ECO:0000256" key="1">
    <source>
        <dbReference type="ARBA" id="ARBA00004496"/>
    </source>
</evidence>
<organism evidence="9 10">
    <name type="scientific">Fluviibacter phosphoraccumulans</name>
    <dbReference type="NCBI Taxonomy" id="1751046"/>
    <lineage>
        <taxon>Bacteria</taxon>
        <taxon>Pseudomonadati</taxon>
        <taxon>Pseudomonadota</taxon>
        <taxon>Betaproteobacteria</taxon>
        <taxon>Rhodocyclales</taxon>
        <taxon>Fluviibacteraceae</taxon>
        <taxon>Fluviibacter</taxon>
    </lineage>
</organism>
<keyword evidence="4 8" id="KW-0819">tRNA processing</keyword>
<comment type="domain">
    <text evidence="8">The N-terminal region contains the highly conserved SGGXDS motif, predicted to be a P-loop motif involved in ATP binding.</text>
</comment>
<evidence type="ECO:0000256" key="3">
    <source>
        <dbReference type="ARBA" id="ARBA00022598"/>
    </source>
</evidence>
<dbReference type="SUPFAM" id="SSF56037">
    <property type="entry name" value="PheT/TilS domain"/>
    <property type="match status" value="1"/>
</dbReference>
<dbReference type="SUPFAM" id="SSF52402">
    <property type="entry name" value="Adenine nucleotide alpha hydrolases-like"/>
    <property type="match status" value="1"/>
</dbReference>
<dbReference type="InterPro" id="IPR012795">
    <property type="entry name" value="tRNA_Ile_lys_synt_N"/>
</dbReference>
<feature type="binding site" evidence="8">
    <location>
        <begin position="31"/>
        <end position="36"/>
    </location>
    <ligand>
        <name>ATP</name>
        <dbReference type="ChEBI" id="CHEBI:30616"/>
    </ligand>
</feature>
<dbReference type="Gene3D" id="3.40.50.620">
    <property type="entry name" value="HUPs"/>
    <property type="match status" value="1"/>
</dbReference>
<dbReference type="InterPro" id="IPR014729">
    <property type="entry name" value="Rossmann-like_a/b/a_fold"/>
</dbReference>
<dbReference type="Pfam" id="PF11734">
    <property type="entry name" value="TilS_C"/>
    <property type="match status" value="1"/>
</dbReference>